<dbReference type="PROSITE" id="PS50110">
    <property type="entry name" value="RESPONSE_REGULATORY"/>
    <property type="match status" value="1"/>
</dbReference>
<dbReference type="InterPro" id="IPR001789">
    <property type="entry name" value="Sig_transdc_resp-reg_receiver"/>
</dbReference>
<dbReference type="OrthoDB" id="2168082at2"/>
<dbReference type="SUPFAM" id="SSF52172">
    <property type="entry name" value="CheY-like"/>
    <property type="match status" value="1"/>
</dbReference>
<dbReference type="SMART" id="SM00850">
    <property type="entry name" value="LytTR"/>
    <property type="match status" value="1"/>
</dbReference>
<dbReference type="AlphaFoldDB" id="A0A085ZEI7"/>
<dbReference type="GO" id="GO:0003677">
    <property type="term" value="F:DNA binding"/>
    <property type="evidence" value="ECO:0007669"/>
    <property type="project" value="InterPro"/>
</dbReference>
<dbReference type="Gene3D" id="2.40.50.1020">
    <property type="entry name" value="LytTr DNA-binding domain"/>
    <property type="match status" value="1"/>
</dbReference>
<dbReference type="InterPro" id="IPR011006">
    <property type="entry name" value="CheY-like_superfamily"/>
</dbReference>
<dbReference type="Gene3D" id="3.40.50.2300">
    <property type="match status" value="1"/>
</dbReference>
<evidence type="ECO:0000259" key="3">
    <source>
        <dbReference type="PROSITE" id="PS50930"/>
    </source>
</evidence>
<dbReference type="SMART" id="SM00448">
    <property type="entry name" value="REC"/>
    <property type="match status" value="1"/>
</dbReference>
<dbReference type="InterPro" id="IPR046947">
    <property type="entry name" value="LytR-like"/>
</dbReference>
<dbReference type="Pfam" id="PF04397">
    <property type="entry name" value="LytTR"/>
    <property type="match status" value="1"/>
</dbReference>
<dbReference type="STRING" id="421531.IX38_12890"/>
<accession>A0A085ZEI7</accession>
<protein>
    <submittedName>
        <fullName evidence="4">LytTR family transcriptional regulator</fullName>
    </submittedName>
</protein>
<evidence type="ECO:0000256" key="1">
    <source>
        <dbReference type="PROSITE-ProRule" id="PRU00169"/>
    </source>
</evidence>
<feature type="domain" description="Response regulatory" evidence="2">
    <location>
        <begin position="6"/>
        <end position="120"/>
    </location>
</feature>
<organism evidence="4 5">
    <name type="scientific">Chryseobacterium luteum</name>
    <dbReference type="NCBI Taxonomy" id="421531"/>
    <lineage>
        <taxon>Bacteria</taxon>
        <taxon>Pseudomonadati</taxon>
        <taxon>Bacteroidota</taxon>
        <taxon>Flavobacteriia</taxon>
        <taxon>Flavobacteriales</taxon>
        <taxon>Weeksellaceae</taxon>
        <taxon>Chryseobacterium group</taxon>
        <taxon>Chryseobacterium</taxon>
    </lineage>
</organism>
<evidence type="ECO:0000259" key="2">
    <source>
        <dbReference type="PROSITE" id="PS50110"/>
    </source>
</evidence>
<evidence type="ECO:0000313" key="4">
    <source>
        <dbReference type="EMBL" id="KFF02851.1"/>
    </source>
</evidence>
<dbReference type="InterPro" id="IPR007492">
    <property type="entry name" value="LytTR_DNA-bd_dom"/>
</dbReference>
<keyword evidence="5" id="KW-1185">Reference proteome</keyword>
<evidence type="ECO:0000313" key="5">
    <source>
        <dbReference type="Proteomes" id="UP000028703"/>
    </source>
</evidence>
<feature type="modified residue" description="4-aspartylphosphate" evidence="1">
    <location>
        <position position="60"/>
    </location>
</feature>
<proteinExistence type="predicted"/>
<dbReference type="GO" id="GO:0000156">
    <property type="term" value="F:phosphorelay response regulator activity"/>
    <property type="evidence" value="ECO:0007669"/>
    <property type="project" value="InterPro"/>
</dbReference>
<gene>
    <name evidence="4" type="ORF">IX38_12890</name>
</gene>
<reference evidence="4 5" key="1">
    <citation type="submission" date="2014-07" db="EMBL/GenBank/DDBJ databases">
        <title>Genome of Chryseobacterium luteum DSM 18605.</title>
        <authorList>
            <person name="Stropko S.J."/>
            <person name="Pipes S.E."/>
            <person name="Newman J.D."/>
        </authorList>
    </citation>
    <scope>NUCLEOTIDE SEQUENCE [LARGE SCALE GENOMIC DNA]</scope>
    <source>
        <strain evidence="4 5">DSM 18605</strain>
    </source>
</reference>
<sequence>MTQNLHIIIIEDEAATARNLEYILQEINPDIKIIVTLQSITESVQWLTINGNDYDLIFSDIRLSDGLSFEIFRQINIKKPVIFVTAYNDYAIEAFRNNGIDYVLKPFDREEIQRTMLKYNTLIAADFKREQTKTAALLQQLQSATKQYKKSFLIHYCGRLIPVEAAKINWFYTANEIVYLHTGDGRQYVTEFTLEQLEYELDPTLFFRANRQFIINKNAIDTVEYFFNGRLLVKIHPLPQEQVLVSKAKAMQFRKWLDQ</sequence>
<keyword evidence="1" id="KW-0597">Phosphoprotein</keyword>
<dbReference type="Pfam" id="PF00072">
    <property type="entry name" value="Response_reg"/>
    <property type="match status" value="1"/>
</dbReference>
<name>A0A085ZEI7_9FLAO</name>
<dbReference type="RefSeq" id="WP_034705378.1">
    <property type="nucleotide sequence ID" value="NZ_JPRO01000010.1"/>
</dbReference>
<comment type="caution">
    <text evidence="4">The sequence shown here is derived from an EMBL/GenBank/DDBJ whole genome shotgun (WGS) entry which is preliminary data.</text>
</comment>
<dbReference type="eggNOG" id="COG3279">
    <property type="taxonomic scope" value="Bacteria"/>
</dbReference>
<dbReference type="EMBL" id="JPRO01000010">
    <property type="protein sequence ID" value="KFF02851.1"/>
    <property type="molecule type" value="Genomic_DNA"/>
</dbReference>
<dbReference type="Proteomes" id="UP000028703">
    <property type="component" value="Unassembled WGS sequence"/>
</dbReference>
<dbReference type="PANTHER" id="PTHR37299">
    <property type="entry name" value="TRANSCRIPTIONAL REGULATOR-RELATED"/>
    <property type="match status" value="1"/>
</dbReference>
<feature type="domain" description="HTH LytTR-type" evidence="3">
    <location>
        <begin position="152"/>
        <end position="259"/>
    </location>
</feature>
<dbReference type="PROSITE" id="PS50930">
    <property type="entry name" value="HTH_LYTTR"/>
    <property type="match status" value="1"/>
</dbReference>
<dbReference type="PANTHER" id="PTHR37299:SF1">
    <property type="entry name" value="STAGE 0 SPORULATION PROTEIN A HOMOLOG"/>
    <property type="match status" value="1"/>
</dbReference>